<dbReference type="OrthoDB" id="2125396at2759"/>
<evidence type="ECO:0000313" key="3">
    <source>
        <dbReference type="Proteomes" id="UP000799766"/>
    </source>
</evidence>
<feature type="region of interest" description="Disordered" evidence="1">
    <location>
        <begin position="310"/>
        <end position="331"/>
    </location>
</feature>
<protein>
    <recommendedName>
        <fullName evidence="4">F-box domain-containing protein</fullName>
    </recommendedName>
</protein>
<keyword evidence="3" id="KW-1185">Reference proteome</keyword>
<evidence type="ECO:0000256" key="1">
    <source>
        <dbReference type="SAM" id="MobiDB-lite"/>
    </source>
</evidence>
<proteinExistence type="predicted"/>
<evidence type="ECO:0000313" key="2">
    <source>
        <dbReference type="EMBL" id="KAF2460288.1"/>
    </source>
</evidence>
<accession>A0A6A6P8U1</accession>
<dbReference type="AlphaFoldDB" id="A0A6A6P8U1"/>
<gene>
    <name evidence="2" type="ORF">BDY21DRAFT_334926</name>
</gene>
<feature type="compositionally biased region" description="Acidic residues" evidence="1">
    <location>
        <begin position="310"/>
        <end position="321"/>
    </location>
</feature>
<evidence type="ECO:0008006" key="4">
    <source>
        <dbReference type="Google" id="ProtNLM"/>
    </source>
</evidence>
<organism evidence="2 3">
    <name type="scientific">Lineolata rhizophorae</name>
    <dbReference type="NCBI Taxonomy" id="578093"/>
    <lineage>
        <taxon>Eukaryota</taxon>
        <taxon>Fungi</taxon>
        <taxon>Dikarya</taxon>
        <taxon>Ascomycota</taxon>
        <taxon>Pezizomycotina</taxon>
        <taxon>Dothideomycetes</taxon>
        <taxon>Dothideomycetes incertae sedis</taxon>
        <taxon>Lineolatales</taxon>
        <taxon>Lineolataceae</taxon>
        <taxon>Lineolata</taxon>
    </lineage>
</organism>
<dbReference type="Proteomes" id="UP000799766">
    <property type="component" value="Unassembled WGS sequence"/>
</dbReference>
<dbReference type="InterPro" id="IPR032675">
    <property type="entry name" value="LRR_dom_sf"/>
</dbReference>
<dbReference type="SUPFAM" id="SSF52047">
    <property type="entry name" value="RNI-like"/>
    <property type="match status" value="1"/>
</dbReference>
<dbReference type="EMBL" id="MU001673">
    <property type="protein sequence ID" value="KAF2460288.1"/>
    <property type="molecule type" value="Genomic_DNA"/>
</dbReference>
<name>A0A6A6P8U1_9PEZI</name>
<sequence length="451" mass="51436">MARREVHQPPEIVLLYFEYIQQDVDLGQKTLASCCRVSRTFCHYATKLLYKRPQLTHKNFDKFISTVAPSVTTRRAAKNDVAKYVEDLDLHEIFTPNYKAAVSRLLRRSHGKLKSFTSPVQSLAINSLAPLTKCTGLCILRLEHTQGTFTTRKEELSLQNIRHVLKAMPLLKEFSFPKYPQRNFPDDIDDELVIWPPHLEELSISGNMASAFWGMLCTDAGRLPKSVTKLHLSKISQLNPETFRELMTSLGGQLRELSVTHITSLIPYDNEDCPCDGLLDLLPNLTNLTLLDRLISFDFLTIYDDGDTLDSDANEEGENSDDGNSRSSDLSRCSNLARNYVAVADNPRVKQYPLEEFSLWSVDPAKAFQRLRPSYEDGFETIDLVYAIAEGRLPRLRRVEVLWENHSIWGGARREKLQSIKNMLVEQNKRNGVLADPESVLTMVRDSNTLW</sequence>
<dbReference type="Gene3D" id="3.80.10.10">
    <property type="entry name" value="Ribonuclease Inhibitor"/>
    <property type="match status" value="1"/>
</dbReference>
<reference evidence="2" key="1">
    <citation type="journal article" date="2020" name="Stud. Mycol.">
        <title>101 Dothideomycetes genomes: a test case for predicting lifestyles and emergence of pathogens.</title>
        <authorList>
            <person name="Haridas S."/>
            <person name="Albert R."/>
            <person name="Binder M."/>
            <person name="Bloem J."/>
            <person name="Labutti K."/>
            <person name="Salamov A."/>
            <person name="Andreopoulos B."/>
            <person name="Baker S."/>
            <person name="Barry K."/>
            <person name="Bills G."/>
            <person name="Bluhm B."/>
            <person name="Cannon C."/>
            <person name="Castanera R."/>
            <person name="Culley D."/>
            <person name="Daum C."/>
            <person name="Ezra D."/>
            <person name="Gonzalez J."/>
            <person name="Henrissat B."/>
            <person name="Kuo A."/>
            <person name="Liang C."/>
            <person name="Lipzen A."/>
            <person name="Lutzoni F."/>
            <person name="Magnuson J."/>
            <person name="Mondo S."/>
            <person name="Nolan M."/>
            <person name="Ohm R."/>
            <person name="Pangilinan J."/>
            <person name="Park H.-J."/>
            <person name="Ramirez L."/>
            <person name="Alfaro M."/>
            <person name="Sun H."/>
            <person name="Tritt A."/>
            <person name="Yoshinaga Y."/>
            <person name="Zwiers L.-H."/>
            <person name="Turgeon B."/>
            <person name="Goodwin S."/>
            <person name="Spatafora J."/>
            <person name="Crous P."/>
            <person name="Grigoriev I."/>
        </authorList>
    </citation>
    <scope>NUCLEOTIDE SEQUENCE</scope>
    <source>
        <strain evidence="2">ATCC 16933</strain>
    </source>
</reference>